<comment type="caution">
    <text evidence="2">The sequence shown here is derived from an EMBL/GenBank/DDBJ whole genome shotgun (WGS) entry which is preliminary data.</text>
</comment>
<feature type="domain" description="DUF6883" evidence="1">
    <location>
        <begin position="15"/>
        <end position="107"/>
    </location>
</feature>
<keyword evidence="3" id="KW-1185">Reference proteome</keyword>
<name>A3IRT0_9CHRO</name>
<dbReference type="OrthoDB" id="426897at2"/>
<reference evidence="2 3" key="1">
    <citation type="submission" date="2007-03" db="EMBL/GenBank/DDBJ databases">
        <authorList>
            <person name="Stal L."/>
            <person name="Ferriera S."/>
            <person name="Johnson J."/>
            <person name="Kravitz S."/>
            <person name="Beeson K."/>
            <person name="Sutton G."/>
            <person name="Rogers Y.-H."/>
            <person name="Friedman R."/>
            <person name="Frazier M."/>
            <person name="Venter J.C."/>
        </authorList>
    </citation>
    <scope>NUCLEOTIDE SEQUENCE [LARGE SCALE GENOMIC DNA]</scope>
    <source>
        <strain evidence="2 3">CCY0110</strain>
    </source>
</reference>
<dbReference type="EMBL" id="AAXW01000020">
    <property type="protein sequence ID" value="EAZ90781.1"/>
    <property type="molecule type" value="Genomic_DNA"/>
</dbReference>
<evidence type="ECO:0000259" key="1">
    <source>
        <dbReference type="Pfam" id="PF21814"/>
    </source>
</evidence>
<evidence type="ECO:0000313" key="3">
    <source>
        <dbReference type="Proteomes" id="UP000003781"/>
    </source>
</evidence>
<protein>
    <recommendedName>
        <fullName evidence="1">DUF6883 domain-containing protein</fullName>
    </recommendedName>
</protein>
<dbReference type="InterPro" id="IPR049250">
    <property type="entry name" value="DUF6883"/>
</dbReference>
<dbReference type="eggNOG" id="ENOG5032T56">
    <property type="taxonomic scope" value="Bacteria"/>
</dbReference>
<dbReference type="AlphaFoldDB" id="A3IRT0"/>
<accession>A3IRT0</accession>
<organism evidence="2 3">
    <name type="scientific">Crocosphaera chwakensis CCY0110</name>
    <dbReference type="NCBI Taxonomy" id="391612"/>
    <lineage>
        <taxon>Bacteria</taxon>
        <taxon>Bacillati</taxon>
        <taxon>Cyanobacteriota</taxon>
        <taxon>Cyanophyceae</taxon>
        <taxon>Oscillatoriophycideae</taxon>
        <taxon>Chroococcales</taxon>
        <taxon>Aphanothecaceae</taxon>
        <taxon>Crocosphaera</taxon>
        <taxon>Crocosphaera chwakensis</taxon>
    </lineage>
</organism>
<dbReference type="Pfam" id="PF21814">
    <property type="entry name" value="DUF6883"/>
    <property type="match status" value="1"/>
</dbReference>
<dbReference type="Proteomes" id="UP000003781">
    <property type="component" value="Unassembled WGS sequence"/>
</dbReference>
<proteinExistence type="predicted"/>
<dbReference type="RefSeq" id="WP_008276090.1">
    <property type="nucleotide sequence ID" value="NZ_AAXW01000020.1"/>
</dbReference>
<gene>
    <name evidence="2" type="ORF">CY0110_30156</name>
</gene>
<sequence>MTSATRFEFSWAKAEYLLTYKTSQGVGGDKQSFWRIYMGFESAEAIREAILSKVSPLMLQFQGQNNFGYLYRTYVRITGLHGLSRRIRTVWIIRFNEDIARFVTAVPDSLGGL</sequence>
<evidence type="ECO:0000313" key="2">
    <source>
        <dbReference type="EMBL" id="EAZ90781.1"/>
    </source>
</evidence>